<dbReference type="AlphaFoldDB" id="A0A919ITQ7"/>
<sequence>MGNALTNTASVRATASIVADIASSPRRSSGHCGKLPAGGRPYVRKVFLRRAGTPPYSARCTSLGVMSGLGQKGEAVPVDGGRRSGQDHHSGARGPVQAQP</sequence>
<reference evidence="2" key="1">
    <citation type="submission" date="2021-01" db="EMBL/GenBank/DDBJ databases">
        <title>Whole genome shotgun sequence of Actinoplanes cyaneus NBRC 14990.</title>
        <authorList>
            <person name="Komaki H."/>
            <person name="Tamura T."/>
        </authorList>
    </citation>
    <scope>NUCLEOTIDE SEQUENCE</scope>
    <source>
        <strain evidence="2">NBRC 14990</strain>
    </source>
</reference>
<evidence type="ECO:0000256" key="1">
    <source>
        <dbReference type="SAM" id="MobiDB-lite"/>
    </source>
</evidence>
<organism evidence="2 3">
    <name type="scientific">Actinoplanes cyaneus</name>
    <dbReference type="NCBI Taxonomy" id="52696"/>
    <lineage>
        <taxon>Bacteria</taxon>
        <taxon>Bacillati</taxon>
        <taxon>Actinomycetota</taxon>
        <taxon>Actinomycetes</taxon>
        <taxon>Micromonosporales</taxon>
        <taxon>Micromonosporaceae</taxon>
        <taxon>Actinoplanes</taxon>
    </lineage>
</organism>
<feature type="compositionally biased region" description="Basic and acidic residues" evidence="1">
    <location>
        <begin position="80"/>
        <end position="90"/>
    </location>
</feature>
<protein>
    <submittedName>
        <fullName evidence="2">Uncharacterized protein</fullName>
    </submittedName>
</protein>
<dbReference type="EMBL" id="BOMH01000085">
    <property type="protein sequence ID" value="GID70856.1"/>
    <property type="molecule type" value="Genomic_DNA"/>
</dbReference>
<evidence type="ECO:0000313" key="3">
    <source>
        <dbReference type="Proteomes" id="UP000619479"/>
    </source>
</evidence>
<gene>
    <name evidence="2" type="ORF">Acy02nite_87370</name>
</gene>
<proteinExistence type="predicted"/>
<accession>A0A919ITQ7</accession>
<feature type="region of interest" description="Disordered" evidence="1">
    <location>
        <begin position="71"/>
        <end position="100"/>
    </location>
</feature>
<dbReference type="Proteomes" id="UP000619479">
    <property type="component" value="Unassembled WGS sequence"/>
</dbReference>
<evidence type="ECO:0000313" key="2">
    <source>
        <dbReference type="EMBL" id="GID70856.1"/>
    </source>
</evidence>
<name>A0A919ITQ7_9ACTN</name>
<keyword evidence="3" id="KW-1185">Reference proteome</keyword>
<comment type="caution">
    <text evidence="2">The sequence shown here is derived from an EMBL/GenBank/DDBJ whole genome shotgun (WGS) entry which is preliminary data.</text>
</comment>